<gene>
    <name evidence="1" type="ORF">B1B_12513</name>
</gene>
<dbReference type="EMBL" id="AUZY01008199">
    <property type="protein sequence ID" value="EQD47043.1"/>
    <property type="molecule type" value="Genomic_DNA"/>
</dbReference>
<reference evidence="1" key="2">
    <citation type="journal article" date="2014" name="ISME J.">
        <title>Microbial stratification in low pH oxic and suboxic macroscopic growths along an acid mine drainage.</title>
        <authorList>
            <person name="Mendez-Garcia C."/>
            <person name="Mesa V."/>
            <person name="Sprenger R.R."/>
            <person name="Richter M."/>
            <person name="Diez M.S."/>
            <person name="Solano J."/>
            <person name="Bargiela R."/>
            <person name="Golyshina O.V."/>
            <person name="Manteca A."/>
            <person name="Ramos J.L."/>
            <person name="Gallego J.R."/>
            <person name="Llorente I."/>
            <person name="Martins Dos Santos V.A."/>
            <person name="Jensen O.N."/>
            <person name="Pelaez A.I."/>
            <person name="Sanchez J."/>
            <person name="Ferrer M."/>
        </authorList>
    </citation>
    <scope>NUCLEOTIDE SEQUENCE</scope>
</reference>
<sequence length="465" mass="51874">MTTVTRTIQADVPDALRSICKAMGFVRADIWRRFGAFGTVGKSANDVRKEISAASLYSALPVDGTIRNETTKDIVNDVLLYKAAAMQKVRKAIAARTEDEAERKRLFMLLRKDQWLTDNFLHRQMRKHFRHGKSSVANQFVVRSDKYTTEVADGHLTIVVHVARKYGAPIRLTTTSSGKNVNLLGSNLRVVVKKGSTEIHYATTKEAGRSCGSQMTGIDKGYTEAFTDSDGVAHGKAFGAVLTDYSDKASVTGKARNKLYALEKKHREAGRVAKSDHIRLCNLGRIKIDNRKERTHKRLRTIAYQSAHTIVDKAAVVVSEDLTAPIAKKQAWKRYNRRMSAWAKGVLAEALDSVCTQRQADHRLVNAAYTSQMDSVTGLLEGKRVADKFYRANGDVLQADHNAALNVLRRYEDTEITRFTPYQEVRRILLARSPAQLSVNGHELQVMSTYQPCADKSSVQICTGL</sequence>
<evidence type="ECO:0000313" key="1">
    <source>
        <dbReference type="EMBL" id="EQD47043.1"/>
    </source>
</evidence>
<accession>T0ZQY1</accession>
<dbReference type="AlphaFoldDB" id="T0ZQY1"/>
<organism evidence="1">
    <name type="scientific">mine drainage metagenome</name>
    <dbReference type="NCBI Taxonomy" id="410659"/>
    <lineage>
        <taxon>unclassified sequences</taxon>
        <taxon>metagenomes</taxon>
        <taxon>ecological metagenomes</taxon>
    </lineage>
</organism>
<protein>
    <submittedName>
        <fullName evidence="1">Transposase IS605 OrfB</fullName>
    </submittedName>
</protein>
<comment type="caution">
    <text evidence="1">The sequence shown here is derived from an EMBL/GenBank/DDBJ whole genome shotgun (WGS) entry which is preliminary data.</text>
</comment>
<reference evidence="1" key="1">
    <citation type="submission" date="2013-08" db="EMBL/GenBank/DDBJ databases">
        <authorList>
            <person name="Mendez C."/>
            <person name="Richter M."/>
            <person name="Ferrer M."/>
            <person name="Sanchez J."/>
        </authorList>
    </citation>
    <scope>NUCLEOTIDE SEQUENCE</scope>
</reference>
<proteinExistence type="predicted"/>
<name>T0ZQY1_9ZZZZ</name>